<dbReference type="CDD" id="cd00130">
    <property type="entry name" value="PAS"/>
    <property type="match status" value="1"/>
</dbReference>
<dbReference type="Pfam" id="PF01590">
    <property type="entry name" value="GAF"/>
    <property type="match status" value="1"/>
</dbReference>
<dbReference type="PATRIC" id="fig|477184.5.peg.4378"/>
<dbReference type="RefSeq" id="WP_008166558.1">
    <property type="nucleotide sequence ID" value="NZ_AGUF01000071.1"/>
</dbReference>
<dbReference type="STRING" id="477184.KYC_22281"/>
<sequence>MTERQPEPYLEPPEPAPKPAAAIPAQEEGARVAVPAAPSLPKAPVAPPREFSIFGDPGEVSRVLSRVGVPCILLDGDGEIVAASSVLPVDHDDIAGRHASQVFGLTKPLRMGDGPVDVVYQAADGARAPAQLIPFCTLDSGELIVLVNDGTPFRQAESNRFDRTPYAVFRLDLNGVIRFANPEAARVLGLPQLALCGTRLAAHFRPGDGPRLLRAISQCAHDTEGDAMVAAAIAIPVPDENDRQFELVMTPDPAPNGELLGVIAVIQSRTLESARDEIRRIALDPAIPGWRLKLDRILEQIRRLIPFEHAVFGIYGNDVSLFRAIAVRPEGVELWPARWMDLPPSIRSFLDSGQTWVDEIGAFVKKNMPEPGNEVVRCYQDLGIQASVTLPVMRAGGYSSALSLCSREPGAYGKRDLETLRLLDLEPVLMRFEKERDDERTEFADSLRQKVMTAESLRQAADEIIVQLAQHFSWDHVALFRVNRQDDRFEVVTQHSLAPAYALPADYRQPADLGMLGATLSLGRLLAVDDIGNPAYTQHGYAGPKRPLRSAMTVPVRLNGRVRWLLDVESSVSHAFKGPDIDDLLQIIASLETGLAQHLLSQTKQSLMAETEQAVVFVGREGAVIEMNRVAADMLGTEPRRVHADARDGAGSPTITDYVIAGDEATLGVLTSGFTVKRERIELLDSGGKPRSLLATRTDLDASLDMSIWFFTDIADLDWARDLRYLRETVAEVARQTRTSLSMACSLTSQAALLHDDARQGTPPEVVAAQAQDLSQRIVAEIGKADITFERLAGASESRRRARALHSDVELGARLGEVIAALPARDQRRIVLRNHTASRDGPVVSGDAQSLCAAFRSMLDYLLRCRNADDASVTVDIDAGPDGCTVRFGLSEEQVWDTDEPPHAVPDDALLNAERAAHDGASIAITQIQEAMVDHGGALVTDPPLPDAPLPQSYESVAPPWRSFTLVLPLRAG</sequence>
<evidence type="ECO:0000313" key="3">
    <source>
        <dbReference type="EMBL" id="EHK64116.1"/>
    </source>
</evidence>
<dbReference type="OrthoDB" id="9123465at2"/>
<dbReference type="eggNOG" id="COG2203">
    <property type="taxonomic scope" value="Bacteria"/>
</dbReference>
<dbReference type="InterPro" id="IPR029016">
    <property type="entry name" value="GAF-like_dom_sf"/>
</dbReference>
<feature type="region of interest" description="Disordered" evidence="1">
    <location>
        <begin position="1"/>
        <end position="41"/>
    </location>
</feature>
<dbReference type="InterPro" id="IPR000014">
    <property type="entry name" value="PAS"/>
</dbReference>
<dbReference type="SUPFAM" id="SSF55785">
    <property type="entry name" value="PYP-like sensor domain (PAS domain)"/>
    <property type="match status" value="1"/>
</dbReference>
<feature type="domain" description="PAS" evidence="2">
    <location>
        <begin position="161"/>
        <end position="223"/>
    </location>
</feature>
<dbReference type="SMART" id="SM00065">
    <property type="entry name" value="GAF"/>
    <property type="match status" value="1"/>
</dbReference>
<evidence type="ECO:0000259" key="2">
    <source>
        <dbReference type="PROSITE" id="PS50112"/>
    </source>
</evidence>
<dbReference type="Pfam" id="PF08448">
    <property type="entry name" value="PAS_4"/>
    <property type="match status" value="1"/>
</dbReference>
<organism evidence="3 4">
    <name type="scientific">Achromobacter arsenitoxydans SY8</name>
    <dbReference type="NCBI Taxonomy" id="477184"/>
    <lineage>
        <taxon>Bacteria</taxon>
        <taxon>Pseudomonadati</taxon>
        <taxon>Pseudomonadota</taxon>
        <taxon>Betaproteobacteria</taxon>
        <taxon>Burkholderiales</taxon>
        <taxon>Alcaligenaceae</taxon>
        <taxon>Achromobacter</taxon>
    </lineage>
</organism>
<proteinExistence type="predicted"/>
<comment type="caution">
    <text evidence="3">The sequence shown here is derived from an EMBL/GenBank/DDBJ whole genome shotgun (WGS) entry which is preliminary data.</text>
</comment>
<accession>H0FCE7</accession>
<evidence type="ECO:0000256" key="1">
    <source>
        <dbReference type="SAM" id="MobiDB-lite"/>
    </source>
</evidence>
<protein>
    <submittedName>
        <fullName evidence="3">Sensory box protein 2</fullName>
    </submittedName>
</protein>
<dbReference type="InterPro" id="IPR013656">
    <property type="entry name" value="PAS_4"/>
</dbReference>
<dbReference type="Proteomes" id="UP000003113">
    <property type="component" value="Unassembled WGS sequence"/>
</dbReference>
<dbReference type="SMART" id="SM00091">
    <property type="entry name" value="PAS"/>
    <property type="match status" value="2"/>
</dbReference>
<dbReference type="InterPro" id="IPR035965">
    <property type="entry name" value="PAS-like_dom_sf"/>
</dbReference>
<dbReference type="Gene3D" id="3.30.450.20">
    <property type="entry name" value="PAS domain"/>
    <property type="match status" value="1"/>
</dbReference>
<feature type="compositionally biased region" description="Pro residues" evidence="1">
    <location>
        <begin position="9"/>
        <end position="18"/>
    </location>
</feature>
<evidence type="ECO:0000313" key="4">
    <source>
        <dbReference type="Proteomes" id="UP000003113"/>
    </source>
</evidence>
<gene>
    <name evidence="3" type="ORF">KYC_22281</name>
</gene>
<dbReference type="InterPro" id="IPR003018">
    <property type="entry name" value="GAF"/>
</dbReference>
<dbReference type="PROSITE" id="PS50112">
    <property type="entry name" value="PAS"/>
    <property type="match status" value="1"/>
</dbReference>
<dbReference type="Gene3D" id="3.30.450.40">
    <property type="match status" value="2"/>
</dbReference>
<keyword evidence="4" id="KW-1185">Reference proteome</keyword>
<dbReference type="EMBL" id="AGUF01000071">
    <property type="protein sequence ID" value="EHK64116.1"/>
    <property type="molecule type" value="Genomic_DNA"/>
</dbReference>
<dbReference type="AlphaFoldDB" id="H0FCE7"/>
<name>H0FCE7_9BURK</name>
<reference evidence="3 4" key="1">
    <citation type="journal article" date="2012" name="J. Bacteriol.">
        <title>Genome sequence of the highly efficient arsenite-oxidizing bacterium Achromobacter arsenitoxydans SY8.</title>
        <authorList>
            <person name="Li X."/>
            <person name="Hu Y."/>
            <person name="Gong J."/>
            <person name="Lin Y."/>
            <person name="Johnstone L."/>
            <person name="Rensing C."/>
            <person name="Wang G."/>
        </authorList>
    </citation>
    <scope>NUCLEOTIDE SEQUENCE [LARGE SCALE GENOMIC DNA]</scope>
    <source>
        <strain evidence="3 4">SY8</strain>
    </source>
</reference>
<dbReference type="SUPFAM" id="SSF55781">
    <property type="entry name" value="GAF domain-like"/>
    <property type="match status" value="2"/>
</dbReference>